<dbReference type="Proteomes" id="UP001437256">
    <property type="component" value="Unassembled WGS sequence"/>
</dbReference>
<protein>
    <submittedName>
        <fullName evidence="1">Uncharacterized protein</fullName>
    </submittedName>
</protein>
<accession>A0ABR2ZLU5</accession>
<evidence type="ECO:0000313" key="1">
    <source>
        <dbReference type="EMBL" id="KAL0061407.1"/>
    </source>
</evidence>
<reference evidence="1 2" key="1">
    <citation type="submission" date="2024-05" db="EMBL/GenBank/DDBJ databases">
        <title>A draft genome resource for the thread blight pathogen Marasmius tenuissimus strain MS-2.</title>
        <authorList>
            <person name="Yulfo-Soto G.E."/>
            <person name="Baruah I.K."/>
            <person name="Amoako-Attah I."/>
            <person name="Bukari Y."/>
            <person name="Meinhardt L.W."/>
            <person name="Bailey B.A."/>
            <person name="Cohen S.P."/>
        </authorList>
    </citation>
    <scope>NUCLEOTIDE SEQUENCE [LARGE SCALE GENOMIC DNA]</scope>
    <source>
        <strain evidence="1 2">MS-2</strain>
    </source>
</reference>
<evidence type="ECO:0000313" key="2">
    <source>
        <dbReference type="Proteomes" id="UP001437256"/>
    </source>
</evidence>
<comment type="caution">
    <text evidence="1">The sequence shown here is derived from an EMBL/GenBank/DDBJ whole genome shotgun (WGS) entry which is preliminary data.</text>
</comment>
<keyword evidence="2" id="KW-1185">Reference proteome</keyword>
<sequence length="222" mass="25211">MAKPQAGMIKKSVDTNREIFGFMNIGSGYIVNKKNFDAKQTAYNETIRAFQHKHEKMAVITRMPQVESEENQSLYNLPWVMLGQELGPDSLKHALYQGYISGPNGTILRIVQFTENDCVELWTYRNFHPGGLGRDQAPLIRNAIVMAAITDRRFQNYILQNAKDLDINATLEQRQQRVLHATSSWGLAIIKTGNERGDFYLQLTGHPVVYGRGLHKAMSDIL</sequence>
<name>A0ABR2ZLU5_9AGAR</name>
<dbReference type="EMBL" id="JBBXMP010000136">
    <property type="protein sequence ID" value="KAL0061407.1"/>
    <property type="molecule type" value="Genomic_DNA"/>
</dbReference>
<organism evidence="1 2">
    <name type="scientific">Marasmius tenuissimus</name>
    <dbReference type="NCBI Taxonomy" id="585030"/>
    <lineage>
        <taxon>Eukaryota</taxon>
        <taxon>Fungi</taxon>
        <taxon>Dikarya</taxon>
        <taxon>Basidiomycota</taxon>
        <taxon>Agaricomycotina</taxon>
        <taxon>Agaricomycetes</taxon>
        <taxon>Agaricomycetidae</taxon>
        <taxon>Agaricales</taxon>
        <taxon>Marasmiineae</taxon>
        <taxon>Marasmiaceae</taxon>
        <taxon>Marasmius</taxon>
    </lineage>
</organism>
<proteinExistence type="predicted"/>
<gene>
    <name evidence="1" type="ORF">AAF712_011751</name>
</gene>